<sequence>MPIDLPDVLKRDSAKYAARLGQSFGSSKETLKVKADDIELIPDVEIFSLEKRYPGNGKE</sequence>
<name>A0A816RZJ5_BRANA</name>
<dbReference type="Proteomes" id="UP001295469">
    <property type="component" value="Chromosome C01"/>
</dbReference>
<organism evidence="1">
    <name type="scientific">Brassica napus</name>
    <name type="common">Rape</name>
    <dbReference type="NCBI Taxonomy" id="3708"/>
    <lineage>
        <taxon>Eukaryota</taxon>
        <taxon>Viridiplantae</taxon>
        <taxon>Streptophyta</taxon>
        <taxon>Embryophyta</taxon>
        <taxon>Tracheophyta</taxon>
        <taxon>Spermatophyta</taxon>
        <taxon>Magnoliopsida</taxon>
        <taxon>eudicotyledons</taxon>
        <taxon>Gunneridae</taxon>
        <taxon>Pentapetalae</taxon>
        <taxon>rosids</taxon>
        <taxon>malvids</taxon>
        <taxon>Brassicales</taxon>
        <taxon>Brassicaceae</taxon>
        <taxon>Brassiceae</taxon>
        <taxon>Brassica</taxon>
    </lineage>
</organism>
<evidence type="ECO:0000313" key="1">
    <source>
        <dbReference type="EMBL" id="CAF2079236.1"/>
    </source>
</evidence>
<gene>
    <name evidence="1" type="ORF">DARMORV10_C01P51410.1</name>
</gene>
<accession>A0A816RZJ5</accession>
<dbReference type="AlphaFoldDB" id="A0A816RZJ5"/>
<dbReference type="EMBL" id="HG994365">
    <property type="protein sequence ID" value="CAF2079236.1"/>
    <property type="molecule type" value="Genomic_DNA"/>
</dbReference>
<reference evidence="1" key="1">
    <citation type="submission" date="2021-01" db="EMBL/GenBank/DDBJ databases">
        <authorList>
            <consortium name="Genoscope - CEA"/>
            <person name="William W."/>
        </authorList>
    </citation>
    <scope>NUCLEOTIDE SEQUENCE</scope>
</reference>
<proteinExistence type="predicted"/>
<protein>
    <submittedName>
        <fullName evidence="1">(rape) hypothetical protein</fullName>
    </submittedName>
</protein>